<dbReference type="GO" id="GO:0022857">
    <property type="term" value="F:transmembrane transporter activity"/>
    <property type="evidence" value="ECO:0007669"/>
    <property type="project" value="TreeGrafter"/>
</dbReference>
<evidence type="ECO:0000313" key="10">
    <source>
        <dbReference type="Proteomes" id="UP000198670"/>
    </source>
</evidence>
<dbReference type="STRING" id="1477437.SAMN05444682_103317"/>
<feature type="domain" description="ABC3 transporter permease C-terminal" evidence="7">
    <location>
        <begin position="678"/>
        <end position="791"/>
    </location>
</feature>
<dbReference type="PANTHER" id="PTHR30572:SF18">
    <property type="entry name" value="ABC-TYPE MACROLIDE FAMILY EXPORT SYSTEM PERMEASE COMPONENT 2"/>
    <property type="match status" value="1"/>
</dbReference>
<keyword evidence="3 6" id="KW-0812">Transmembrane</keyword>
<comment type="subcellular location">
    <subcellularLocation>
        <location evidence="1">Cell membrane</location>
        <topology evidence="1">Multi-pass membrane protein</topology>
    </subcellularLocation>
</comment>
<sequence>MIKNYLKTAWRNLWKNKTYTSINVLGLSIGLTSFLVILLYLNHELSYDRWNPELGKVYKVSLRGEEDIFNATQAPLAALLRDNASQVEAATSISLGARAEIPLSFAEKTVTQTGIISADSLFFKVFPYRIVAGDALNPLNKPNAMVISEGMATKLFGSENPIGKMVKVYNAYECEVTAVMERPEGPTHLDIEVVHRSPNEKNNYHWGNWSYHTYAKTKDHISGNVLESAIDRIYYEDRLRKDKGRSYAEFRESGSQEGLFVDAVHDIHNFPKHRSSNMATVSVLLVLATLLLFAGAINFSNLSIASSLRRAKEVGVKKVLGSSRARLFWQFMGEIAFQCVIALAVSILLLNVALPYFNREFQVTLSIFGTGIFWRLVTQVALCLLLVIALSGLYPAVFLSRYNTAKVLKGDYSTGKRGVTLRNGLIVVQFVVASFFIMGVVVVNSQLNYMQRFDKGFSGEQVVQIRPFMMDTREKNFDAVRNRLLEIPGVQYVSKTTKVPGDVFSDTSTMTFKYQDKNYRIGSVKVSKDYFETLGIQLIDGRLFNDSHTDQHTRSAIVNETAAKKMGLQNAGGAFITYANCDSIPMEVVGVVKDFNVLGLEQQIQPAVFTIGNEACVFQSGGALLVKLASDDVRQPVAAIEERWKTVEPGFGIRLSFLDENFQQLFASHRRLQRIVTFFGFTAITIAIIGLFALTAFLVGRRTKEISIRKVLGAGVADLGMSLGKDFIRLIAAAVVIAIPIGWWAAHEWLQGFAYRMTLNGWLFASAACAVLAVAALTVGIHTLKAARANIADNLRDE</sequence>
<dbReference type="GO" id="GO:0005886">
    <property type="term" value="C:plasma membrane"/>
    <property type="evidence" value="ECO:0007669"/>
    <property type="project" value="UniProtKB-SubCell"/>
</dbReference>
<feature type="transmembrane region" description="Helical" evidence="6">
    <location>
        <begin position="278"/>
        <end position="300"/>
    </location>
</feature>
<dbReference type="Pfam" id="PF12704">
    <property type="entry name" value="MacB_PCD"/>
    <property type="match status" value="2"/>
</dbReference>
<feature type="transmembrane region" description="Helical" evidence="6">
    <location>
        <begin position="761"/>
        <end position="781"/>
    </location>
</feature>
<feature type="transmembrane region" description="Helical" evidence="6">
    <location>
        <begin position="678"/>
        <end position="700"/>
    </location>
</feature>
<dbReference type="AlphaFoldDB" id="A0A1I3HDM8"/>
<feature type="domain" description="MacB-like periplasmic core" evidence="8">
    <location>
        <begin position="20"/>
        <end position="194"/>
    </location>
</feature>
<gene>
    <name evidence="9" type="ORF">SAMN05444682_103317</name>
</gene>
<keyword evidence="10" id="KW-1185">Reference proteome</keyword>
<feature type="transmembrane region" description="Helical" evidence="6">
    <location>
        <begin position="327"/>
        <end position="352"/>
    </location>
</feature>
<feature type="domain" description="ABC3 transporter permease C-terminal" evidence="7">
    <location>
        <begin position="286"/>
        <end position="403"/>
    </location>
</feature>
<feature type="domain" description="MacB-like periplasmic core" evidence="8">
    <location>
        <begin position="435"/>
        <end position="599"/>
    </location>
</feature>
<keyword evidence="2" id="KW-1003">Cell membrane</keyword>
<evidence type="ECO:0000256" key="5">
    <source>
        <dbReference type="ARBA" id="ARBA00023136"/>
    </source>
</evidence>
<dbReference type="InterPro" id="IPR003838">
    <property type="entry name" value="ABC3_permease_C"/>
</dbReference>
<dbReference type="OrthoDB" id="1451596at2"/>
<feature type="transmembrane region" description="Helical" evidence="6">
    <location>
        <begin position="727"/>
        <end position="746"/>
    </location>
</feature>
<feature type="transmembrane region" description="Helical" evidence="6">
    <location>
        <begin position="420"/>
        <end position="443"/>
    </location>
</feature>
<dbReference type="Pfam" id="PF02687">
    <property type="entry name" value="FtsX"/>
    <property type="match status" value="2"/>
</dbReference>
<evidence type="ECO:0000256" key="6">
    <source>
        <dbReference type="SAM" id="Phobius"/>
    </source>
</evidence>
<dbReference type="RefSeq" id="WP_090626092.1">
    <property type="nucleotide sequence ID" value="NZ_FOQO01000003.1"/>
</dbReference>
<dbReference type="InterPro" id="IPR050250">
    <property type="entry name" value="Macrolide_Exporter_MacB"/>
</dbReference>
<dbReference type="PANTHER" id="PTHR30572">
    <property type="entry name" value="MEMBRANE COMPONENT OF TRANSPORTER-RELATED"/>
    <property type="match status" value="1"/>
</dbReference>
<name>A0A1I3HDM8_9SPHI</name>
<feature type="transmembrane region" description="Helical" evidence="6">
    <location>
        <begin position="21"/>
        <end position="41"/>
    </location>
</feature>
<evidence type="ECO:0000256" key="1">
    <source>
        <dbReference type="ARBA" id="ARBA00004651"/>
    </source>
</evidence>
<evidence type="ECO:0000259" key="8">
    <source>
        <dbReference type="Pfam" id="PF12704"/>
    </source>
</evidence>
<keyword evidence="5 6" id="KW-0472">Membrane</keyword>
<evidence type="ECO:0000259" key="7">
    <source>
        <dbReference type="Pfam" id="PF02687"/>
    </source>
</evidence>
<reference evidence="9 10" key="1">
    <citation type="submission" date="2016-10" db="EMBL/GenBank/DDBJ databases">
        <authorList>
            <person name="de Groot N.N."/>
        </authorList>
    </citation>
    <scope>NUCLEOTIDE SEQUENCE [LARGE SCALE GENOMIC DNA]</scope>
    <source>
        <strain evidence="9 10">RK1</strain>
    </source>
</reference>
<evidence type="ECO:0000256" key="3">
    <source>
        <dbReference type="ARBA" id="ARBA00022692"/>
    </source>
</evidence>
<evidence type="ECO:0000313" key="9">
    <source>
        <dbReference type="EMBL" id="SFI33739.1"/>
    </source>
</evidence>
<feature type="transmembrane region" description="Helical" evidence="6">
    <location>
        <begin position="372"/>
        <end position="399"/>
    </location>
</feature>
<accession>A0A1I3HDM8</accession>
<keyword evidence="4 6" id="KW-1133">Transmembrane helix</keyword>
<dbReference type="Proteomes" id="UP000198670">
    <property type="component" value="Unassembled WGS sequence"/>
</dbReference>
<evidence type="ECO:0000256" key="4">
    <source>
        <dbReference type="ARBA" id="ARBA00022989"/>
    </source>
</evidence>
<dbReference type="EMBL" id="FOQO01000003">
    <property type="protein sequence ID" value="SFI33739.1"/>
    <property type="molecule type" value="Genomic_DNA"/>
</dbReference>
<dbReference type="InterPro" id="IPR025857">
    <property type="entry name" value="MacB_PCD"/>
</dbReference>
<evidence type="ECO:0000256" key="2">
    <source>
        <dbReference type="ARBA" id="ARBA00022475"/>
    </source>
</evidence>
<protein>
    <submittedName>
        <fullName evidence="9">Putative ABC transport system permease protein</fullName>
    </submittedName>
</protein>
<organism evidence="9 10">
    <name type="scientific">Parapedobacter indicus</name>
    <dbReference type="NCBI Taxonomy" id="1477437"/>
    <lineage>
        <taxon>Bacteria</taxon>
        <taxon>Pseudomonadati</taxon>
        <taxon>Bacteroidota</taxon>
        <taxon>Sphingobacteriia</taxon>
        <taxon>Sphingobacteriales</taxon>
        <taxon>Sphingobacteriaceae</taxon>
        <taxon>Parapedobacter</taxon>
    </lineage>
</organism>
<proteinExistence type="predicted"/>